<keyword evidence="4" id="KW-1185">Reference proteome</keyword>
<dbReference type="InterPro" id="IPR036465">
    <property type="entry name" value="vWFA_dom_sf"/>
</dbReference>
<feature type="domain" description="DUF2828" evidence="1">
    <location>
        <begin position="16"/>
        <end position="121"/>
    </location>
</feature>
<dbReference type="EMBL" id="FONL01000028">
    <property type="protein sequence ID" value="SFE87492.1"/>
    <property type="molecule type" value="Genomic_DNA"/>
</dbReference>
<evidence type="ECO:0008006" key="5">
    <source>
        <dbReference type="Google" id="ProtNLM"/>
    </source>
</evidence>
<dbReference type="PIRSF" id="PIRSF015417">
    <property type="entry name" value="T31B5_30_vWA"/>
    <property type="match status" value="1"/>
</dbReference>
<dbReference type="OrthoDB" id="9255585at2"/>
<gene>
    <name evidence="3" type="ORF">SAMN05216245_12815</name>
</gene>
<dbReference type="InterPro" id="IPR058580">
    <property type="entry name" value="DUF2828"/>
</dbReference>
<dbReference type="PANTHER" id="PTHR31373">
    <property type="entry name" value="OS06G0652100 PROTEIN"/>
    <property type="match status" value="1"/>
</dbReference>
<dbReference type="InterPro" id="IPR011205">
    <property type="entry name" value="UCP015417_vWA"/>
</dbReference>
<reference evidence="3 4" key="1">
    <citation type="submission" date="2016-10" db="EMBL/GenBank/DDBJ databases">
        <authorList>
            <person name="de Groot N.N."/>
        </authorList>
    </citation>
    <scope>NUCLEOTIDE SEQUENCE [LARGE SCALE GENOMIC DNA]</scope>
    <source>
        <strain evidence="3 4">DSM 9236</strain>
    </source>
</reference>
<dbReference type="PANTHER" id="PTHR31373:SF27">
    <property type="entry name" value="TROVE DOMAIN-CONTAINING PROTEIN"/>
    <property type="match status" value="1"/>
</dbReference>
<accession>A0A1I2E3F4</accession>
<dbReference type="Pfam" id="PF25043">
    <property type="entry name" value="DUF7788"/>
    <property type="match status" value="1"/>
</dbReference>
<evidence type="ECO:0000313" key="3">
    <source>
        <dbReference type="EMBL" id="SFE87492.1"/>
    </source>
</evidence>
<dbReference type="Pfam" id="PF11443">
    <property type="entry name" value="DUF2828"/>
    <property type="match status" value="2"/>
</dbReference>
<evidence type="ECO:0000313" key="4">
    <source>
        <dbReference type="Proteomes" id="UP000198896"/>
    </source>
</evidence>
<dbReference type="AlphaFoldDB" id="A0A1I2E3F4"/>
<organism evidence="3 4">
    <name type="scientific">Succiniclasticum ruminis DSM 9236</name>
    <dbReference type="NCBI Taxonomy" id="1123323"/>
    <lineage>
        <taxon>Bacteria</taxon>
        <taxon>Bacillati</taxon>
        <taxon>Bacillota</taxon>
        <taxon>Negativicutes</taxon>
        <taxon>Acidaminococcales</taxon>
        <taxon>Acidaminococcaceae</taxon>
        <taxon>Succiniclasticum</taxon>
    </lineage>
</organism>
<dbReference type="Gene3D" id="3.40.50.410">
    <property type="entry name" value="von Willebrand factor, type A domain"/>
    <property type="match status" value="1"/>
</dbReference>
<evidence type="ECO:0000259" key="1">
    <source>
        <dbReference type="Pfam" id="PF11443"/>
    </source>
</evidence>
<evidence type="ECO:0000259" key="2">
    <source>
        <dbReference type="Pfam" id="PF25043"/>
    </source>
</evidence>
<dbReference type="STRING" id="1123323.SAMN05216245_12815"/>
<protein>
    <recommendedName>
        <fullName evidence="5">DUF2828 domain-containing protein</fullName>
    </recommendedName>
</protein>
<proteinExistence type="predicted"/>
<dbReference type="InterPro" id="IPR056690">
    <property type="entry name" value="DUF7788"/>
</dbReference>
<feature type="domain" description="DUF7788" evidence="2">
    <location>
        <begin position="297"/>
        <end position="470"/>
    </location>
</feature>
<dbReference type="SUPFAM" id="SSF53300">
    <property type="entry name" value="vWA-like"/>
    <property type="match status" value="1"/>
</dbReference>
<dbReference type="RefSeq" id="WP_093914318.1">
    <property type="nucleotide sequence ID" value="NZ_FONL01000028.1"/>
</dbReference>
<sequence>MDFVHAIEDAANKTHTENGAVTLETTGDCCLDLFATVGALRHVSEEEICLRFQRAWAENRDIAMKILFFARDVRGGLGERRAFRVITRWLADYAHTSVVKNIGNIPEYGRYDDLLSLLSTSCEADVLRFISAQWKKDMEALQTGEPVSLLGKWLPSVNASGAKTVALAKKVAKALKLRPAEYRKALTALRERIHILENNLRVRDYSFDYAKLPSKAMYKYRAAFQRNDEARYQEFLGNVEKGEAQMHTDSLTPYDIVASVLDNSSRWKPDVKAANKKERKALDVTWKALPDYTCGENALVVVDGSGSMYGYGNPVPAAVALSLGIYYAERNRGQFRNHFITFSEHPRLVQIKGEDIVDKVMFCESYNECANTDIEAVFRLILTAAKIHQMPQEEMPSRIYIVSDMEFDCCAENASLTNFQNMEQMYRKAGYKLPEVVFWNVASRHQQQPVKKNQQGVALVSGCTPRLFEMLAGGNLSPYACMMDILNRDRYKDIVA</sequence>
<name>A0A1I2E3F4_9FIRM</name>
<dbReference type="Proteomes" id="UP000198896">
    <property type="component" value="Unassembled WGS sequence"/>
</dbReference>
<feature type="domain" description="DUF2828" evidence="1">
    <location>
        <begin position="126"/>
        <end position="289"/>
    </location>
</feature>